<feature type="domain" description="Treble clef zinc finger" evidence="2">
    <location>
        <begin position="249"/>
        <end position="303"/>
    </location>
</feature>
<proteinExistence type="predicted"/>
<feature type="domain" description="Treble clef zinc finger" evidence="2">
    <location>
        <begin position="461"/>
        <end position="514"/>
    </location>
</feature>
<dbReference type="Pfam" id="PF14311">
    <property type="entry name" value="DUF4379"/>
    <property type="match status" value="6"/>
</dbReference>
<feature type="domain" description="Treble clef zinc finger" evidence="2">
    <location>
        <begin position="538"/>
        <end position="589"/>
    </location>
</feature>
<dbReference type="AlphaFoldDB" id="A0A7K1UNT0"/>
<evidence type="ECO:0000256" key="1">
    <source>
        <dbReference type="SAM" id="MobiDB-lite"/>
    </source>
</evidence>
<gene>
    <name evidence="3" type="ORF">GPX89_01940</name>
</gene>
<feature type="region of interest" description="Disordered" evidence="1">
    <location>
        <begin position="1"/>
        <end position="25"/>
    </location>
</feature>
<dbReference type="InterPro" id="IPR011335">
    <property type="entry name" value="Restrct_endonuc-II-like"/>
</dbReference>
<comment type="caution">
    <text evidence="3">The sequence shown here is derived from an EMBL/GenBank/DDBJ whole genome shotgun (WGS) entry which is preliminary data.</text>
</comment>
<dbReference type="SUPFAM" id="SSF52980">
    <property type="entry name" value="Restriction endonuclease-like"/>
    <property type="match status" value="1"/>
</dbReference>
<feature type="domain" description="Treble clef zinc finger" evidence="2">
    <location>
        <begin position="174"/>
        <end position="226"/>
    </location>
</feature>
<dbReference type="RefSeq" id="WP_157354763.1">
    <property type="nucleotide sequence ID" value="NZ_WRPP01000001.1"/>
</dbReference>
<evidence type="ECO:0000313" key="3">
    <source>
        <dbReference type="EMBL" id="MVU76002.1"/>
    </source>
</evidence>
<feature type="region of interest" description="Disordered" evidence="1">
    <location>
        <begin position="219"/>
        <end position="241"/>
    </location>
</feature>
<accession>A0A7K1UNT0</accession>
<sequence>MSTTPPVGRSLADRAPTVAEEWHPTLNGDVTPRDVFAGSDFRAWWQCKSCGHQWASKLQKRVQLGRGCPECAVARRARTQATPQPGKSLADLLPHLAAEWHPTRNELTPSDVMPGSGAKAWWLCPVCGNEWETVVTSRAREGRGCRKCWHVRRGILRATPKPGHSFADEHPLAAAEWHPTHNGDCEPSNVRPYSKTPRWWICAAGHEWEVAPADRTRNEQCPECAKSRRSDSKRTPKPGRSLADLYPEIAAEWHPTLNGKLTAADVNPGGRQKRWWQCRANEHAWLTPPYKRTMRGDDCPRCSLIGVSARQLRLEYELAAAGLPVSHGHPPIPVNRRRPVRCDIVIPSLNLIIEYDGVRFHRGLDRQDRAQSAALTSAGWTVLRVRELPLHGLGGDEVFVSPTESIKSVALKVLGSLEKRGYVADRLNDYRTSADTWGESDARKAIHQHRTVSLATKNPTLAAEFDPAKNDGVRADQVHPGTHTRFVWSCSNCGHDWTAAVSTRASGHGCPRCRYRKVAEKLSRPEPGKSFADKYPTIALQWHPNRNGTLTPDQVRPASNKLVWWICHKGHEWSARVARRRSLRCPDCKL</sequence>
<feature type="compositionally biased region" description="Basic and acidic residues" evidence="1">
    <location>
        <begin position="219"/>
        <end position="234"/>
    </location>
</feature>
<dbReference type="PANTHER" id="PTHR37317">
    <property type="entry name" value="BLR8090 PROTEIN"/>
    <property type="match status" value="1"/>
</dbReference>
<dbReference type="EMBL" id="WRPP01000001">
    <property type="protein sequence ID" value="MVU76002.1"/>
    <property type="molecule type" value="Genomic_DNA"/>
</dbReference>
<organism evidence="3 4">
    <name type="scientific">Nocardia terrae</name>
    <dbReference type="NCBI Taxonomy" id="2675851"/>
    <lineage>
        <taxon>Bacteria</taxon>
        <taxon>Bacillati</taxon>
        <taxon>Actinomycetota</taxon>
        <taxon>Actinomycetes</taxon>
        <taxon>Mycobacteriales</taxon>
        <taxon>Nocardiaceae</taxon>
        <taxon>Nocardia</taxon>
    </lineage>
</organism>
<feature type="domain" description="Treble clef zinc finger" evidence="2">
    <location>
        <begin position="19"/>
        <end position="72"/>
    </location>
</feature>
<protein>
    <recommendedName>
        <fullName evidence="2">Treble clef zinc finger domain-containing protein</fullName>
    </recommendedName>
</protein>
<dbReference type="Proteomes" id="UP000466794">
    <property type="component" value="Unassembled WGS sequence"/>
</dbReference>
<evidence type="ECO:0000313" key="4">
    <source>
        <dbReference type="Proteomes" id="UP000466794"/>
    </source>
</evidence>
<feature type="domain" description="Treble clef zinc finger" evidence="2">
    <location>
        <begin position="96"/>
        <end position="149"/>
    </location>
</feature>
<name>A0A7K1UNT0_9NOCA</name>
<dbReference type="PANTHER" id="PTHR37317:SF1">
    <property type="entry name" value="ZINC-RIBBON DOMAIN-CONTAINING PROTEIN-RELATED"/>
    <property type="match status" value="1"/>
</dbReference>
<evidence type="ECO:0000259" key="2">
    <source>
        <dbReference type="Pfam" id="PF14311"/>
    </source>
</evidence>
<reference evidence="3 4" key="1">
    <citation type="submission" date="2019-12" db="EMBL/GenBank/DDBJ databases">
        <title>Nocardia sp. nov. ET3-3 isolated from soil.</title>
        <authorList>
            <person name="Kanchanasin P."/>
            <person name="Tanasupawat S."/>
            <person name="Yuki M."/>
            <person name="Kudo T."/>
        </authorList>
    </citation>
    <scope>NUCLEOTIDE SEQUENCE [LARGE SCALE GENOMIC DNA]</scope>
    <source>
        <strain evidence="3 4">ET3-3</strain>
    </source>
</reference>
<keyword evidence="4" id="KW-1185">Reference proteome</keyword>
<dbReference type="InterPro" id="IPR025487">
    <property type="entry name" value="DUF4379"/>
</dbReference>
<dbReference type="Gene3D" id="3.40.960.10">
    <property type="entry name" value="VSR Endonuclease"/>
    <property type="match status" value="1"/>
</dbReference>